<dbReference type="Pfam" id="PF11445">
    <property type="entry name" value="DUF2894"/>
    <property type="match status" value="1"/>
</dbReference>
<protein>
    <recommendedName>
        <fullName evidence="3">DUF2894 domain-containing protein</fullName>
    </recommendedName>
</protein>
<gene>
    <name evidence="2" type="ORF">AVDCRST_MAG71-3028</name>
</gene>
<feature type="region of interest" description="Disordered" evidence="1">
    <location>
        <begin position="190"/>
        <end position="214"/>
    </location>
</feature>
<accession>A0A6J4MCG1</accession>
<proteinExistence type="predicted"/>
<dbReference type="AlphaFoldDB" id="A0A6J4MCG1"/>
<evidence type="ECO:0008006" key="3">
    <source>
        <dbReference type="Google" id="ProtNLM"/>
    </source>
</evidence>
<name>A0A6J4MCG1_9GAMM</name>
<reference evidence="2" key="1">
    <citation type="submission" date="2020-02" db="EMBL/GenBank/DDBJ databases">
        <authorList>
            <person name="Meier V. D."/>
        </authorList>
    </citation>
    <scope>NUCLEOTIDE SEQUENCE</scope>
    <source>
        <strain evidence="2">AVDCRST_MAG71</strain>
    </source>
</reference>
<evidence type="ECO:0000313" key="2">
    <source>
        <dbReference type="EMBL" id="CAA9355439.1"/>
    </source>
</evidence>
<organism evidence="2">
    <name type="scientific">uncultured Lysobacter sp</name>
    <dbReference type="NCBI Taxonomy" id="271060"/>
    <lineage>
        <taxon>Bacteria</taxon>
        <taxon>Pseudomonadati</taxon>
        <taxon>Pseudomonadota</taxon>
        <taxon>Gammaproteobacteria</taxon>
        <taxon>Lysobacterales</taxon>
        <taxon>Lysobacteraceae</taxon>
        <taxon>Lysobacter</taxon>
        <taxon>environmental samples</taxon>
    </lineage>
</organism>
<evidence type="ECO:0000256" key="1">
    <source>
        <dbReference type="SAM" id="MobiDB-lite"/>
    </source>
</evidence>
<dbReference type="InterPro" id="IPR021549">
    <property type="entry name" value="DUF2894"/>
</dbReference>
<sequence>MSDGVAGVHARLEAWRQQGADRMDIVRFARIDALARRAADEHGAIRCLLDARLAELVDRYASDLAARNDERPDRHVAPAAHAPSAIAILLDHLARQSSARDASATDTTGTETSAVDTLDAVRRLCTHARSDSQLRQALEQAPENAGPLNSTRLVHRALTLMRDVSPEYLQPLMAYIDTLAWLENMKLQGPPDVKGAPPTASGKRTRAKARSRRA</sequence>
<feature type="compositionally biased region" description="Basic residues" evidence="1">
    <location>
        <begin position="203"/>
        <end position="214"/>
    </location>
</feature>
<dbReference type="EMBL" id="CADCUA010000723">
    <property type="protein sequence ID" value="CAA9355439.1"/>
    <property type="molecule type" value="Genomic_DNA"/>
</dbReference>